<gene>
    <name evidence="3" type="ORF">PGB34_02010</name>
</gene>
<evidence type="ECO:0000313" key="4">
    <source>
        <dbReference type="Proteomes" id="UP001212602"/>
    </source>
</evidence>
<dbReference type="EMBL" id="JAQIPB010000001">
    <property type="protein sequence ID" value="MDA7415129.1"/>
    <property type="molecule type" value="Genomic_DNA"/>
</dbReference>
<comment type="caution">
    <text evidence="3">The sequence shown here is derived from an EMBL/GenBank/DDBJ whole genome shotgun (WGS) entry which is preliminary data.</text>
</comment>
<keyword evidence="1" id="KW-0472">Membrane</keyword>
<dbReference type="RefSeq" id="WP_271426392.1">
    <property type="nucleotide sequence ID" value="NZ_JAQIPB010000001.1"/>
</dbReference>
<dbReference type="Proteomes" id="UP001212602">
    <property type="component" value="Unassembled WGS sequence"/>
</dbReference>
<name>A0AAE3SXN4_9BURK</name>
<organism evidence="3 4">
    <name type="scientific">Xenophilus arseniciresistens</name>
    <dbReference type="NCBI Taxonomy" id="1283306"/>
    <lineage>
        <taxon>Bacteria</taxon>
        <taxon>Pseudomonadati</taxon>
        <taxon>Pseudomonadota</taxon>
        <taxon>Betaproteobacteria</taxon>
        <taxon>Burkholderiales</taxon>
        <taxon>Comamonadaceae</taxon>
        <taxon>Xenophilus</taxon>
    </lineage>
</organism>
<keyword evidence="1" id="KW-1133">Transmembrane helix</keyword>
<proteinExistence type="predicted"/>
<evidence type="ECO:0000259" key="2">
    <source>
        <dbReference type="Pfam" id="PF06904"/>
    </source>
</evidence>
<dbReference type="InterPro" id="IPR009683">
    <property type="entry name" value="Extensin-like_C"/>
</dbReference>
<protein>
    <submittedName>
        <fullName evidence="3">Extensin family protein</fullName>
    </submittedName>
</protein>
<feature type="transmembrane region" description="Helical" evidence="1">
    <location>
        <begin position="12"/>
        <end position="33"/>
    </location>
</feature>
<keyword evidence="4" id="KW-1185">Reference proteome</keyword>
<reference evidence="3" key="1">
    <citation type="submission" date="2023-01" db="EMBL/GenBank/DDBJ databases">
        <title>Xenophilus mangrovi sp. nov., isolated from soil of Mangrove nature reserve.</title>
        <authorList>
            <person name="Xu S."/>
            <person name="Liu Z."/>
            <person name="Xu Y."/>
        </authorList>
    </citation>
    <scope>NUCLEOTIDE SEQUENCE</scope>
    <source>
        <strain evidence="3">YW8</strain>
    </source>
</reference>
<accession>A0AAE3SXN4</accession>
<evidence type="ECO:0000256" key="1">
    <source>
        <dbReference type="SAM" id="Phobius"/>
    </source>
</evidence>
<evidence type="ECO:0000313" key="3">
    <source>
        <dbReference type="EMBL" id="MDA7415129.1"/>
    </source>
</evidence>
<dbReference type="AlphaFoldDB" id="A0AAE3SXN4"/>
<keyword evidence="1" id="KW-0812">Transmembrane</keyword>
<dbReference type="Pfam" id="PF06904">
    <property type="entry name" value="Extensin-like_C"/>
    <property type="match status" value="1"/>
</dbReference>
<sequence length="252" mass="27623">MQPQASRLRRWLLRLCVLSMLAAAAGAYLAGWLRLPPRWDPLAPLVVQEPANWLTPFKLRRTRADDALCLLTLRDAGLRFSPLPDRAPVKGCGLANAVRLEAGQRTALSRPTVLSCRAALSFALWERHGLQPAAQAELGQHVARIEHLGSYACRDINTGDGRATGRRSRHATADALDVSGFTLADGRRIQLLRDAPRPWDDATALAREADARFLHAAHAGACRAFDGTLGPGYNSAHRDHFHLEVGGWPLCR</sequence>
<feature type="domain" description="Extensin-like C-terminal" evidence="2">
    <location>
        <begin position="68"/>
        <end position="252"/>
    </location>
</feature>